<dbReference type="InterPro" id="IPR036101">
    <property type="entry name" value="CarD-like/TRCF_RID_sf"/>
</dbReference>
<reference evidence="12 13" key="1">
    <citation type="journal article" date="2013" name="Biodegradation">
        <title>Quantitative proteomic analysis of ibuprofen-degrading Patulibacter sp. strain I11.</title>
        <authorList>
            <person name="Almeida B."/>
            <person name="Kjeldal H."/>
            <person name="Lolas I."/>
            <person name="Knudsen A.D."/>
            <person name="Carvalho G."/>
            <person name="Nielsen K.L."/>
            <person name="Barreto Crespo M.T."/>
            <person name="Stensballe A."/>
            <person name="Nielsen J.L."/>
        </authorList>
    </citation>
    <scope>NUCLEOTIDE SEQUENCE [LARGE SCALE GENOMIC DNA]</scope>
    <source>
        <strain evidence="12 13">I11</strain>
    </source>
</reference>
<dbReference type="GO" id="GO:0000716">
    <property type="term" value="P:transcription-coupled nucleotide-excision repair, DNA damage recognition"/>
    <property type="evidence" value="ECO:0007669"/>
    <property type="project" value="UniProtKB-UniRule"/>
</dbReference>
<dbReference type="Gene3D" id="3.40.50.300">
    <property type="entry name" value="P-loop containing nucleotide triphosphate hydrolases"/>
    <property type="match status" value="2"/>
</dbReference>
<keyword evidence="2 9" id="KW-0547">Nucleotide-binding</keyword>
<organism evidence="12 13">
    <name type="scientific">Patulibacter medicamentivorans</name>
    <dbReference type="NCBI Taxonomy" id="1097667"/>
    <lineage>
        <taxon>Bacteria</taxon>
        <taxon>Bacillati</taxon>
        <taxon>Actinomycetota</taxon>
        <taxon>Thermoleophilia</taxon>
        <taxon>Solirubrobacterales</taxon>
        <taxon>Patulibacteraceae</taxon>
        <taxon>Patulibacter</taxon>
    </lineage>
</organism>
<evidence type="ECO:0000256" key="1">
    <source>
        <dbReference type="ARBA" id="ARBA00022490"/>
    </source>
</evidence>
<evidence type="ECO:0000256" key="3">
    <source>
        <dbReference type="ARBA" id="ARBA00022763"/>
    </source>
</evidence>
<protein>
    <recommendedName>
        <fullName evidence="9">Transcription-repair-coupling factor</fullName>
        <shortName evidence="9">TRCF</shortName>
        <ecNumber evidence="9">3.6.4.-</ecNumber>
    </recommendedName>
</protein>
<dbReference type="PROSITE" id="PS51194">
    <property type="entry name" value="HELICASE_CTER"/>
    <property type="match status" value="1"/>
</dbReference>
<dbReference type="GO" id="GO:0006355">
    <property type="term" value="P:regulation of DNA-templated transcription"/>
    <property type="evidence" value="ECO:0007669"/>
    <property type="project" value="UniProtKB-UniRule"/>
</dbReference>
<dbReference type="Gene3D" id="2.40.10.170">
    <property type="match status" value="1"/>
</dbReference>
<feature type="domain" description="Helicase C-terminal" evidence="11">
    <location>
        <begin position="806"/>
        <end position="960"/>
    </location>
</feature>
<dbReference type="InterPro" id="IPR003711">
    <property type="entry name" value="CarD-like/TRCF_RID"/>
</dbReference>
<dbReference type="PATRIC" id="fig|1097667.3.peg.3881"/>
<dbReference type="InterPro" id="IPR011545">
    <property type="entry name" value="DEAD/DEAH_box_helicase_dom"/>
</dbReference>
<dbReference type="AlphaFoldDB" id="H0EAP2"/>
<dbReference type="SMART" id="SM01058">
    <property type="entry name" value="CarD_TRCF"/>
    <property type="match status" value="1"/>
</dbReference>
<dbReference type="PROSITE" id="PS51192">
    <property type="entry name" value="HELICASE_ATP_BIND_1"/>
    <property type="match status" value="1"/>
</dbReference>
<dbReference type="HAMAP" id="MF_00969">
    <property type="entry name" value="TRCF"/>
    <property type="match status" value="1"/>
</dbReference>
<dbReference type="InterPro" id="IPR047112">
    <property type="entry name" value="RecG/Mfd"/>
</dbReference>
<dbReference type="Pfam" id="PF00270">
    <property type="entry name" value="DEAD"/>
    <property type="match status" value="1"/>
</dbReference>
<dbReference type="InterPro" id="IPR005118">
    <property type="entry name" value="TRCF_C"/>
</dbReference>
<dbReference type="GO" id="GO:0005737">
    <property type="term" value="C:cytoplasm"/>
    <property type="evidence" value="ECO:0007669"/>
    <property type="project" value="UniProtKB-SubCell"/>
</dbReference>
<comment type="caution">
    <text evidence="12">The sequence shown here is derived from an EMBL/GenBank/DDBJ whole genome shotgun (WGS) entry which is preliminary data.</text>
</comment>
<dbReference type="Pfam" id="PF17757">
    <property type="entry name" value="UvrB_inter"/>
    <property type="match status" value="1"/>
</dbReference>
<evidence type="ECO:0000256" key="6">
    <source>
        <dbReference type="ARBA" id="ARBA00022840"/>
    </source>
</evidence>
<dbReference type="SMART" id="SM00490">
    <property type="entry name" value="HELICc"/>
    <property type="match status" value="1"/>
</dbReference>
<dbReference type="SUPFAM" id="SSF52540">
    <property type="entry name" value="P-loop containing nucleoside triphosphate hydrolases"/>
    <property type="match status" value="3"/>
</dbReference>
<name>H0EAP2_9ACTN</name>
<dbReference type="NCBIfam" id="TIGR00580">
    <property type="entry name" value="mfd"/>
    <property type="match status" value="1"/>
</dbReference>
<dbReference type="RefSeq" id="WP_007578391.1">
    <property type="nucleotide sequence ID" value="NZ_AGUD01000297.1"/>
</dbReference>
<evidence type="ECO:0000313" key="12">
    <source>
        <dbReference type="EMBL" id="EHN09217.1"/>
    </source>
</evidence>
<dbReference type="Pfam" id="PF00271">
    <property type="entry name" value="Helicase_C"/>
    <property type="match status" value="1"/>
</dbReference>
<dbReference type="SUPFAM" id="SSF143517">
    <property type="entry name" value="TRCF domain-like"/>
    <property type="match status" value="1"/>
</dbReference>
<evidence type="ECO:0000313" key="13">
    <source>
        <dbReference type="Proteomes" id="UP000005143"/>
    </source>
</evidence>
<evidence type="ECO:0000256" key="2">
    <source>
        <dbReference type="ARBA" id="ARBA00022741"/>
    </source>
</evidence>
<dbReference type="InterPro" id="IPR037235">
    <property type="entry name" value="TRCF-like_C_D7"/>
</dbReference>
<dbReference type="PANTHER" id="PTHR47964">
    <property type="entry name" value="ATP-DEPENDENT DNA HELICASE HOMOLOG RECG, CHLOROPLASTIC"/>
    <property type="match status" value="1"/>
</dbReference>
<accession>H0EAP2</accession>
<dbReference type="GO" id="GO:0003684">
    <property type="term" value="F:damaged DNA binding"/>
    <property type="evidence" value="ECO:0007669"/>
    <property type="project" value="InterPro"/>
</dbReference>
<keyword evidence="13" id="KW-1185">Reference proteome</keyword>
<dbReference type="InterPro" id="IPR014001">
    <property type="entry name" value="Helicase_ATP-bd"/>
</dbReference>
<gene>
    <name evidence="9" type="primary">mfd</name>
    <name evidence="12" type="ORF">PAI11_39160</name>
</gene>
<dbReference type="InterPro" id="IPR041471">
    <property type="entry name" value="UvrB_inter"/>
</dbReference>
<proteinExistence type="inferred from homology"/>
<dbReference type="SMART" id="SM00982">
    <property type="entry name" value="TRCF"/>
    <property type="match status" value="1"/>
</dbReference>
<dbReference type="PANTHER" id="PTHR47964:SF1">
    <property type="entry name" value="ATP-DEPENDENT DNA HELICASE HOMOLOG RECG, CHLOROPLASTIC"/>
    <property type="match status" value="1"/>
</dbReference>
<dbReference type="Pfam" id="PF03461">
    <property type="entry name" value="TRCF"/>
    <property type="match status" value="1"/>
</dbReference>
<keyword evidence="4 9" id="KW-0378">Hydrolase</keyword>
<keyword evidence="1 9" id="KW-0963">Cytoplasm</keyword>
<dbReference type="OrthoDB" id="9804325at2"/>
<dbReference type="GO" id="GO:0003678">
    <property type="term" value="F:DNA helicase activity"/>
    <property type="evidence" value="ECO:0007669"/>
    <property type="project" value="TreeGrafter"/>
</dbReference>
<evidence type="ECO:0000256" key="4">
    <source>
        <dbReference type="ARBA" id="ARBA00022801"/>
    </source>
</evidence>
<dbReference type="Gene3D" id="3.40.50.11180">
    <property type="match status" value="1"/>
</dbReference>
<keyword evidence="6 9" id="KW-0067">ATP-binding</keyword>
<comment type="similarity">
    <text evidence="9">In the C-terminal section; belongs to the helicase family. RecG subfamily.</text>
</comment>
<comment type="similarity">
    <text evidence="9">In the N-terminal section; belongs to the UvrB family.</text>
</comment>
<dbReference type="EMBL" id="AGUD01000297">
    <property type="protein sequence ID" value="EHN09217.1"/>
    <property type="molecule type" value="Genomic_DNA"/>
</dbReference>
<dbReference type="EC" id="3.6.4.-" evidence="9"/>
<comment type="subcellular location">
    <subcellularLocation>
        <location evidence="9">Cytoplasm</location>
    </subcellularLocation>
</comment>
<keyword evidence="7 9" id="KW-0238">DNA-binding</keyword>
<dbReference type="Proteomes" id="UP000005143">
    <property type="component" value="Unassembled WGS sequence"/>
</dbReference>
<sequence>MSSLRPLLRHLADEPTGARIARDGGRAFVSTSLRPYVIAAALDGVDGAIGLGRPGLVVAGDDKQARELARDLRAWLHPRPVRFYPSRGVAYESHLAPPPHLVGQRVAALDALLAHEDGSATDEPPVVVASAVALSETVPDPALRPHGFAIEVGELLDLDECARDLVSAGYERVDQVADRGQFAIRGGILDVFPGTEDNPVRVDLFDVEVESIRAFSVFTQRSLDELQEVFVAPAAELAAEYRESAEIAAMLADRKSRSGPGGEDADQRVDVAELLPVDRFGSFLDLVPADAVVVLAADEEIEPALRDQWDDVCAAFHDEDAGHLYVKPETVLGELERRAELRINSLLQDQDLQLHAQSGDLSARTLTAAETELEKLLRSGYRTVVTWRRHGDGDRAAYNLSRVRAQWIGEAGTEQGGARRGGDPAGFDPSRAGFVVADLRYGFIAPGLQLAVLPDHRLLRRRKTERDDEQRRRSSRRGALRSFADLRTGDHVVHEDHGIARFDGFDTKTVAGVTRDYLKLQYAGEDKVFVPVDQLAKITRYVSGGGAGPTLSKLGGKGWEAIKTRARKAAHEMAGELLNLYAERRRRRGHAFPADGELIEDFEARFPYKETADQLDAIDAVKADMESERPMDRLICGDVGFGKTEVALRAAVKSAADGKQVLILAPTTILAQQHYGTFAERLRDLPITVDHVSRFRTAAEQREVVQAFNAGQVDVLIGTHRILGRDVRGKDLGLIVVDEEQRFGVKQKELLRQLKLKVDVIAMSATPIPRTLQMSLAGLRDISTIETPPEGRRPVKTYVGEYDDQLVRQSLLREKARGGQSFFLHNRVETIDETAARLRGLCPDLDFEVAHGQMTDQQLEDHMMRFLRGEADVLVSTSIIESGIDIPQANTLIVDRSDLFGLSQLYQIRGRVGRGKERGYAYLLYPSAAALTEDAMHRLTALADHTELGSGFQIAMRDLELRGAGNLLGDEQSGHVAALGFELYLSMLEEAVAEREAADGGGDDADADEREPVRLDAQVTAYVPADYVPYEQAKVEVHRRIAGARDVAELEELRTELEDRFGAPPEPLQNLVELQRARIRFGEAGCRVVSLRGTKLTASPVELDESGLERLREEWGGRGGGMRYEGGRSQISVAVPKDGFQRLEAVVAAAEAVRAAALSVAPA</sequence>
<evidence type="ECO:0000256" key="5">
    <source>
        <dbReference type="ARBA" id="ARBA00022806"/>
    </source>
</evidence>
<dbReference type="SMART" id="SM00487">
    <property type="entry name" value="DEXDc"/>
    <property type="match status" value="1"/>
</dbReference>
<dbReference type="SUPFAM" id="SSF141259">
    <property type="entry name" value="CarD-like"/>
    <property type="match status" value="1"/>
</dbReference>
<evidence type="ECO:0000256" key="7">
    <source>
        <dbReference type="ARBA" id="ARBA00023125"/>
    </source>
</evidence>
<evidence type="ECO:0000259" key="11">
    <source>
        <dbReference type="PROSITE" id="PS51194"/>
    </source>
</evidence>
<dbReference type="InterPro" id="IPR001650">
    <property type="entry name" value="Helicase_C-like"/>
</dbReference>
<feature type="domain" description="Helicase ATP-binding" evidence="10">
    <location>
        <begin position="624"/>
        <end position="785"/>
    </location>
</feature>
<dbReference type="GO" id="GO:0005524">
    <property type="term" value="F:ATP binding"/>
    <property type="evidence" value="ECO:0007669"/>
    <property type="project" value="UniProtKB-UniRule"/>
</dbReference>
<dbReference type="InterPro" id="IPR004576">
    <property type="entry name" value="Mfd"/>
</dbReference>
<dbReference type="Gene3D" id="3.30.2060.10">
    <property type="entry name" value="Penicillin-binding protein 1b domain"/>
    <property type="match status" value="1"/>
</dbReference>
<dbReference type="CDD" id="cd17991">
    <property type="entry name" value="DEXHc_TRCF"/>
    <property type="match status" value="1"/>
</dbReference>
<dbReference type="Gene3D" id="3.90.1150.50">
    <property type="entry name" value="Transcription-repair-coupling factor, D7 domain"/>
    <property type="match status" value="1"/>
</dbReference>
<keyword evidence="8 9" id="KW-0234">DNA repair</keyword>
<evidence type="ECO:0000256" key="8">
    <source>
        <dbReference type="ARBA" id="ARBA00023204"/>
    </source>
</evidence>
<keyword evidence="3 9" id="KW-0227">DNA damage</keyword>
<comment type="function">
    <text evidence="9">Couples transcription and DNA repair by recognizing RNA polymerase (RNAP) stalled at DNA lesions. Mediates ATP-dependent release of RNAP and its truncated transcript from the DNA, and recruitment of nucleotide excision repair machinery to the damaged site.</text>
</comment>
<evidence type="ECO:0000256" key="9">
    <source>
        <dbReference type="HAMAP-Rule" id="MF_00969"/>
    </source>
</evidence>
<evidence type="ECO:0000259" key="10">
    <source>
        <dbReference type="PROSITE" id="PS51192"/>
    </source>
</evidence>
<dbReference type="InterPro" id="IPR027417">
    <property type="entry name" value="P-loop_NTPase"/>
</dbReference>
<keyword evidence="5" id="KW-0347">Helicase</keyword>
<dbReference type="Pfam" id="PF02559">
    <property type="entry name" value="CarD_TRCF_RID"/>
    <property type="match status" value="1"/>
</dbReference>
<dbReference type="GO" id="GO:0016787">
    <property type="term" value="F:hydrolase activity"/>
    <property type="evidence" value="ECO:0007669"/>
    <property type="project" value="UniProtKB-KW"/>
</dbReference>